<dbReference type="PROSITE" id="PS50222">
    <property type="entry name" value="EF_HAND_2"/>
    <property type="match status" value="2"/>
</dbReference>
<evidence type="ECO:0000259" key="2">
    <source>
        <dbReference type="PROSITE" id="PS50222"/>
    </source>
</evidence>
<dbReference type="EMBL" id="CP104694">
    <property type="protein sequence ID" value="UXI68574.1"/>
    <property type="molecule type" value="Genomic_DNA"/>
</dbReference>
<organism evidence="3 4">
    <name type="scientific">Tahibacter amnicola</name>
    <dbReference type="NCBI Taxonomy" id="2976241"/>
    <lineage>
        <taxon>Bacteria</taxon>
        <taxon>Pseudomonadati</taxon>
        <taxon>Pseudomonadota</taxon>
        <taxon>Gammaproteobacteria</taxon>
        <taxon>Lysobacterales</taxon>
        <taxon>Rhodanobacteraceae</taxon>
        <taxon>Tahibacter</taxon>
    </lineage>
</organism>
<feature type="domain" description="EF-hand" evidence="2">
    <location>
        <begin position="46"/>
        <end position="81"/>
    </location>
</feature>
<protein>
    <recommendedName>
        <fullName evidence="2">EF-hand domain-containing protein</fullName>
    </recommendedName>
</protein>
<evidence type="ECO:0000313" key="3">
    <source>
        <dbReference type="EMBL" id="UXI68574.1"/>
    </source>
</evidence>
<dbReference type="Proteomes" id="UP001064632">
    <property type="component" value="Chromosome"/>
</dbReference>
<dbReference type="Pfam" id="PF13202">
    <property type="entry name" value="EF-hand_5"/>
    <property type="match status" value="2"/>
</dbReference>
<dbReference type="Gene3D" id="1.10.238.10">
    <property type="entry name" value="EF-hand"/>
    <property type="match status" value="1"/>
</dbReference>
<gene>
    <name evidence="3" type="ORF">N4264_02655</name>
</gene>
<keyword evidence="4" id="KW-1185">Reference proteome</keyword>
<proteinExistence type="predicted"/>
<feature type="domain" description="EF-hand" evidence="2">
    <location>
        <begin position="87"/>
        <end position="117"/>
    </location>
</feature>
<name>A0ABY6BFM9_9GAMM</name>
<feature type="signal peptide" evidence="1">
    <location>
        <begin position="1"/>
        <end position="21"/>
    </location>
</feature>
<dbReference type="InterPro" id="IPR018247">
    <property type="entry name" value="EF_Hand_1_Ca_BS"/>
</dbReference>
<dbReference type="InterPro" id="IPR011992">
    <property type="entry name" value="EF-hand-dom_pair"/>
</dbReference>
<accession>A0ABY6BFM9</accession>
<dbReference type="RefSeq" id="WP_261695532.1">
    <property type="nucleotide sequence ID" value="NZ_CP104694.1"/>
</dbReference>
<sequence>MRMIRRTAAAFLILPTGMALAQYASSTQDYLSEMDTDRDRRVSLVEYQDHLSQIFRAMDRNNNGVVDLSELDPATVGPNTRPISLARHRQRLADVFRRQDVDHNGYLDTRELGAPPR</sequence>
<feature type="chain" id="PRO_5046800849" description="EF-hand domain-containing protein" evidence="1">
    <location>
        <begin position="22"/>
        <end position="117"/>
    </location>
</feature>
<dbReference type="InterPro" id="IPR002048">
    <property type="entry name" value="EF_hand_dom"/>
</dbReference>
<keyword evidence="1" id="KW-0732">Signal</keyword>
<dbReference type="PROSITE" id="PS00018">
    <property type="entry name" value="EF_HAND_1"/>
    <property type="match status" value="2"/>
</dbReference>
<evidence type="ECO:0000256" key="1">
    <source>
        <dbReference type="SAM" id="SignalP"/>
    </source>
</evidence>
<dbReference type="SUPFAM" id="SSF47473">
    <property type="entry name" value="EF-hand"/>
    <property type="match status" value="1"/>
</dbReference>
<evidence type="ECO:0000313" key="4">
    <source>
        <dbReference type="Proteomes" id="UP001064632"/>
    </source>
</evidence>
<reference evidence="3" key="1">
    <citation type="submission" date="2022-09" db="EMBL/GenBank/DDBJ databases">
        <title>Tahibacter sp. nov., isolated from a fresh water.</title>
        <authorList>
            <person name="Baek J.H."/>
            <person name="Lee J.K."/>
            <person name="Kim J.M."/>
            <person name="Jeon C.O."/>
        </authorList>
    </citation>
    <scope>NUCLEOTIDE SEQUENCE</scope>
    <source>
        <strain evidence="3">W38</strain>
    </source>
</reference>